<dbReference type="EMBL" id="FRAA01000014">
    <property type="protein sequence ID" value="SHK95459.1"/>
    <property type="molecule type" value="Genomic_DNA"/>
</dbReference>
<sequence length="160" mass="19018">MNWTNKYNKSNYISRFIDLILLFIIYTIILEVILWTLSDSLISSIFKILIPIIVFTPRIFGAMKRAKSYIQSITIGEEFIEIKYYQNSTMKQINCRKIDLVIVFYPEFKSKGYWEIYEHGKLKLLQHEAFFDSDTDIIELFDAISKYMPSDSMVDKSRIH</sequence>
<protein>
    <submittedName>
        <fullName evidence="2">Uncharacterized protein</fullName>
    </submittedName>
</protein>
<gene>
    <name evidence="2" type="ORF">SAMN04488028_1148</name>
</gene>
<evidence type="ECO:0000256" key="1">
    <source>
        <dbReference type="SAM" id="Phobius"/>
    </source>
</evidence>
<accession>A0A1M6WPD2</accession>
<reference evidence="3" key="1">
    <citation type="submission" date="2016-11" db="EMBL/GenBank/DDBJ databases">
        <authorList>
            <person name="Varghese N."/>
            <person name="Submissions S."/>
        </authorList>
    </citation>
    <scope>NUCLEOTIDE SEQUENCE [LARGE SCALE GENOMIC DNA]</scope>
    <source>
        <strain evidence="3">DSM 26134</strain>
    </source>
</reference>
<keyword evidence="1" id="KW-0472">Membrane</keyword>
<keyword evidence="1" id="KW-1133">Transmembrane helix</keyword>
<dbReference type="STRING" id="156994.SAMN04488028_1148"/>
<name>A0A1M6WPD2_REIAG</name>
<organism evidence="2 3">
    <name type="scientific">Reichenbachiella agariperforans</name>
    <dbReference type="NCBI Taxonomy" id="156994"/>
    <lineage>
        <taxon>Bacteria</taxon>
        <taxon>Pseudomonadati</taxon>
        <taxon>Bacteroidota</taxon>
        <taxon>Cytophagia</taxon>
        <taxon>Cytophagales</taxon>
        <taxon>Reichenbachiellaceae</taxon>
        <taxon>Reichenbachiella</taxon>
    </lineage>
</organism>
<feature type="transmembrane region" description="Helical" evidence="1">
    <location>
        <begin position="41"/>
        <end position="60"/>
    </location>
</feature>
<evidence type="ECO:0000313" key="2">
    <source>
        <dbReference type="EMBL" id="SHK95459.1"/>
    </source>
</evidence>
<dbReference type="Proteomes" id="UP000184474">
    <property type="component" value="Unassembled WGS sequence"/>
</dbReference>
<keyword evidence="1" id="KW-0812">Transmembrane</keyword>
<feature type="transmembrane region" description="Helical" evidence="1">
    <location>
        <begin position="12"/>
        <end position="35"/>
    </location>
</feature>
<proteinExistence type="predicted"/>
<dbReference type="AlphaFoldDB" id="A0A1M6WPD2"/>
<keyword evidence="3" id="KW-1185">Reference proteome</keyword>
<evidence type="ECO:0000313" key="3">
    <source>
        <dbReference type="Proteomes" id="UP000184474"/>
    </source>
</evidence>